<gene>
    <name evidence="1" type="ORF">OHU69_42020</name>
</gene>
<name>A0AAU1UIQ6_9ACTN</name>
<dbReference type="InterPro" id="IPR036291">
    <property type="entry name" value="NAD(P)-bd_dom_sf"/>
</dbReference>
<reference evidence="1" key="1">
    <citation type="submission" date="2022-10" db="EMBL/GenBank/DDBJ databases">
        <title>The complete genomes of actinobacterial strains from the NBC collection.</title>
        <authorList>
            <person name="Joergensen T.S."/>
            <person name="Alvarez Arevalo M."/>
            <person name="Sterndorff E.B."/>
            <person name="Faurdal D."/>
            <person name="Vuksanovic O."/>
            <person name="Mourched A.-S."/>
            <person name="Charusanti P."/>
            <person name="Shaw S."/>
            <person name="Blin K."/>
            <person name="Weber T."/>
        </authorList>
    </citation>
    <scope>NUCLEOTIDE SEQUENCE</scope>
    <source>
        <strain evidence="1">NBC_00119</strain>
    </source>
</reference>
<dbReference type="EMBL" id="CP108195">
    <property type="protein sequence ID" value="WTS17050.1"/>
    <property type="molecule type" value="Genomic_DNA"/>
</dbReference>
<dbReference type="Gene3D" id="3.40.50.720">
    <property type="entry name" value="NAD(P)-binding Rossmann-like Domain"/>
    <property type="match status" value="1"/>
</dbReference>
<organism evidence="1">
    <name type="scientific">Streptomyces sp. NBC_00119</name>
    <dbReference type="NCBI Taxonomy" id="2975659"/>
    <lineage>
        <taxon>Bacteria</taxon>
        <taxon>Bacillati</taxon>
        <taxon>Actinomycetota</taxon>
        <taxon>Actinomycetes</taxon>
        <taxon>Kitasatosporales</taxon>
        <taxon>Streptomycetaceae</taxon>
        <taxon>Streptomyces</taxon>
    </lineage>
</organism>
<proteinExistence type="predicted"/>
<evidence type="ECO:0000313" key="1">
    <source>
        <dbReference type="EMBL" id="WTS17050.1"/>
    </source>
</evidence>
<evidence type="ECO:0008006" key="2">
    <source>
        <dbReference type="Google" id="ProtNLM"/>
    </source>
</evidence>
<protein>
    <recommendedName>
        <fullName evidence="2">Pyrroline-5-carboxylate reductase catalytic N-terminal domain-containing protein</fullName>
    </recommendedName>
</protein>
<sequence>MKVMTIGRGTIGGRLARLRQEAGHDVEELGRGGDDASDADAVLVAVPRAQISAALGEVGGLEGKVAIDATNSFPSRHGKFGFYA</sequence>
<dbReference type="AlphaFoldDB" id="A0AAU1UIQ6"/>
<accession>A0AAU1UIQ6</accession>
<dbReference type="SUPFAM" id="SSF51735">
    <property type="entry name" value="NAD(P)-binding Rossmann-fold domains"/>
    <property type="match status" value="1"/>
</dbReference>